<reference evidence="1" key="1">
    <citation type="submission" date="2021-01" db="EMBL/GenBank/DDBJ databases">
        <title>Deciphering the adaptive evolutionary patterns associated with biogeogrpahic diversity in the finger millet blast pathogen Magnaporthe oryzae in Eastern Africa.</title>
        <authorList>
            <person name="Onyema G."/>
            <person name="Shittu T.A."/>
            <person name="Dodsworth S."/>
            <person name="Devilliers S."/>
            <person name="Muthumeenakshi S."/>
            <person name="Sreenivasaprasad S."/>
        </authorList>
    </citation>
    <scope>NUCLEOTIDE SEQUENCE</scope>
    <source>
        <strain evidence="1">D15/s37</strain>
    </source>
</reference>
<accession>A0ABQ8N5I3</accession>
<evidence type="ECO:0000313" key="2">
    <source>
        <dbReference type="Proteomes" id="UP001059893"/>
    </source>
</evidence>
<gene>
    <name evidence="1" type="ORF">MCOR33_010459</name>
</gene>
<protein>
    <submittedName>
        <fullName evidence="1">Uncharacterized protein</fullName>
    </submittedName>
</protein>
<dbReference type="Proteomes" id="UP001059893">
    <property type="component" value="Unassembled WGS sequence"/>
</dbReference>
<evidence type="ECO:0000313" key="1">
    <source>
        <dbReference type="EMBL" id="KAI6291638.1"/>
    </source>
</evidence>
<proteinExistence type="predicted"/>
<sequence length="101" mass="11296">MGEIDPTTREQIYFGRTWADVTVECAGSLVPDHFTRRAIRDARAGYVKDLKKLDEGMRRRLVEMGALDQTVWEPDAITHGEGQKEDMSAIVFKNGGNRGVG</sequence>
<keyword evidence="2" id="KW-1185">Reference proteome</keyword>
<organism evidence="1 2">
    <name type="scientific">Pyricularia grisea</name>
    <name type="common">Crabgrass-specific blast fungus</name>
    <name type="synonym">Magnaporthe grisea</name>
    <dbReference type="NCBI Taxonomy" id="148305"/>
    <lineage>
        <taxon>Eukaryota</taxon>
        <taxon>Fungi</taxon>
        <taxon>Dikarya</taxon>
        <taxon>Ascomycota</taxon>
        <taxon>Pezizomycotina</taxon>
        <taxon>Sordariomycetes</taxon>
        <taxon>Sordariomycetidae</taxon>
        <taxon>Magnaporthales</taxon>
        <taxon>Pyriculariaceae</taxon>
        <taxon>Pyricularia</taxon>
    </lineage>
</organism>
<dbReference type="EMBL" id="JABSND010000347">
    <property type="protein sequence ID" value="KAI6291638.1"/>
    <property type="molecule type" value="Genomic_DNA"/>
</dbReference>
<name>A0ABQ8N5I3_PYRGI</name>
<comment type="caution">
    <text evidence="1">The sequence shown here is derived from an EMBL/GenBank/DDBJ whole genome shotgun (WGS) entry which is preliminary data.</text>
</comment>